<accession>A0A6S7H920</accession>
<evidence type="ECO:0000256" key="5">
    <source>
        <dbReference type="ARBA" id="ARBA00022737"/>
    </source>
</evidence>
<evidence type="ECO:0000256" key="8">
    <source>
        <dbReference type="ARBA" id="ARBA00023136"/>
    </source>
</evidence>
<evidence type="ECO:0000256" key="1">
    <source>
        <dbReference type="ARBA" id="ARBA00004448"/>
    </source>
</evidence>
<keyword evidence="6" id="KW-0999">Mitochondrion inner membrane</keyword>
<evidence type="ECO:0000313" key="10">
    <source>
        <dbReference type="EMBL" id="CAB3992697.1"/>
    </source>
</evidence>
<organism evidence="10 11">
    <name type="scientific">Paramuricea clavata</name>
    <name type="common">Red gorgonian</name>
    <name type="synonym">Violescent sea-whip</name>
    <dbReference type="NCBI Taxonomy" id="317549"/>
    <lineage>
        <taxon>Eukaryota</taxon>
        <taxon>Metazoa</taxon>
        <taxon>Cnidaria</taxon>
        <taxon>Anthozoa</taxon>
        <taxon>Octocorallia</taxon>
        <taxon>Malacalcyonacea</taxon>
        <taxon>Plexauridae</taxon>
        <taxon>Paramuricea</taxon>
    </lineage>
</organism>
<evidence type="ECO:0000256" key="2">
    <source>
        <dbReference type="ARBA" id="ARBA00006375"/>
    </source>
</evidence>
<gene>
    <name evidence="10" type="ORF">PACLA_8A038684</name>
</gene>
<dbReference type="GO" id="GO:0055085">
    <property type="term" value="P:transmembrane transport"/>
    <property type="evidence" value="ECO:0007669"/>
    <property type="project" value="InterPro"/>
</dbReference>
<keyword evidence="7" id="KW-0496">Mitochondrion</keyword>
<keyword evidence="11" id="KW-1185">Reference proteome</keyword>
<keyword evidence="3 9" id="KW-0813">Transport</keyword>
<dbReference type="PRINTS" id="PR00928">
    <property type="entry name" value="GRAVESDC"/>
</dbReference>
<dbReference type="AlphaFoldDB" id="A0A6S7H920"/>
<dbReference type="Pfam" id="PF00153">
    <property type="entry name" value="Mito_carr"/>
    <property type="match status" value="3"/>
</dbReference>
<evidence type="ECO:0000256" key="7">
    <source>
        <dbReference type="ARBA" id="ARBA00023128"/>
    </source>
</evidence>
<reference evidence="10" key="1">
    <citation type="submission" date="2020-04" db="EMBL/GenBank/DDBJ databases">
        <authorList>
            <person name="Alioto T."/>
            <person name="Alioto T."/>
            <person name="Gomez Garrido J."/>
        </authorList>
    </citation>
    <scope>NUCLEOTIDE SEQUENCE</scope>
    <source>
        <strain evidence="10">A484AB</strain>
    </source>
</reference>
<dbReference type="OrthoDB" id="270584at2759"/>
<protein>
    <submittedName>
        <fullName evidence="10">Mitochondrial coenzyme A transporter SLC25A42-like</fullName>
    </submittedName>
</protein>
<keyword evidence="4 9" id="KW-0812">Transmembrane</keyword>
<evidence type="ECO:0000256" key="3">
    <source>
        <dbReference type="ARBA" id="ARBA00022448"/>
    </source>
</evidence>
<keyword evidence="8" id="KW-0472">Membrane</keyword>
<keyword evidence="5" id="KW-0677">Repeat</keyword>
<dbReference type="InterPro" id="IPR002067">
    <property type="entry name" value="MCP"/>
</dbReference>
<evidence type="ECO:0000256" key="4">
    <source>
        <dbReference type="ARBA" id="ARBA00022692"/>
    </source>
</evidence>
<proteinExistence type="inferred from homology"/>
<dbReference type="PROSITE" id="PS50920">
    <property type="entry name" value="SOLCAR"/>
    <property type="match status" value="3"/>
</dbReference>
<dbReference type="InterPro" id="IPR023395">
    <property type="entry name" value="MCP_dom_sf"/>
</dbReference>
<evidence type="ECO:0000256" key="6">
    <source>
        <dbReference type="ARBA" id="ARBA00022792"/>
    </source>
</evidence>
<dbReference type="InterPro" id="IPR002167">
    <property type="entry name" value="GDC-like"/>
</dbReference>
<comment type="subcellular location">
    <subcellularLocation>
        <location evidence="1">Mitochondrion inner membrane</location>
        <topology evidence="1">Multi-pass membrane protein</topology>
    </subcellularLocation>
</comment>
<dbReference type="InterPro" id="IPR018108">
    <property type="entry name" value="MCP_transmembrane"/>
</dbReference>
<dbReference type="PANTHER" id="PTHR24089">
    <property type="entry name" value="SOLUTE CARRIER FAMILY 25"/>
    <property type="match status" value="1"/>
</dbReference>
<evidence type="ECO:0000256" key="9">
    <source>
        <dbReference type="RuleBase" id="RU000488"/>
    </source>
</evidence>
<sequence length="428" mass="47795">MACRLGLLRNLRWEDLLLKRASDSHAWTKPRNISQRIYSDAIADPKHDPKSESGISIYNYETTATKGDVCEDTALRHDYGISLISAALCSKYNATCSAERDKYSRVWSPKMPFKMNSASNGQKESAKDVSKTRHSSELLHVLTSMTSGALAGAVAKTTIAPLDRTKIIFQTSQMHFSIKNVLKVISNTVKGQGVLALWRGNSATMARIVPYAAIQFAAFEQLKNLLTPETRDGPALTRFVCGSLAGIIAAFCTYPLDLVRARMAVTQKGRYNGLLDAVRKIHMEEGMKKFYRGFVPTMLGIVPYAGLSFLTYETCKSKYRIWTDGAEPNSMYRMAFGACAGFVGQSTTYPLDIVRRRMQTDGTHGEKNPDYRTIMSTVRSVLRNEGLITGLYKGLSMNWVKGPIAVGMSFTTYDFFHERFQKLIERTP</sequence>
<dbReference type="Gene3D" id="1.50.40.10">
    <property type="entry name" value="Mitochondrial carrier domain"/>
    <property type="match status" value="1"/>
</dbReference>
<dbReference type="GO" id="GO:0005743">
    <property type="term" value="C:mitochondrial inner membrane"/>
    <property type="evidence" value="ECO:0007669"/>
    <property type="project" value="UniProtKB-SubCell"/>
</dbReference>
<comment type="caution">
    <text evidence="10">The sequence shown here is derived from an EMBL/GenBank/DDBJ whole genome shotgun (WGS) entry which is preliminary data.</text>
</comment>
<name>A0A6S7H920_PARCT</name>
<comment type="similarity">
    <text evidence="2 9">Belongs to the mitochondrial carrier (TC 2.A.29) family.</text>
</comment>
<evidence type="ECO:0000313" key="11">
    <source>
        <dbReference type="Proteomes" id="UP001152795"/>
    </source>
</evidence>
<dbReference type="PRINTS" id="PR00926">
    <property type="entry name" value="MITOCARRIER"/>
</dbReference>
<dbReference type="Proteomes" id="UP001152795">
    <property type="component" value="Unassembled WGS sequence"/>
</dbReference>
<dbReference type="SUPFAM" id="SSF103506">
    <property type="entry name" value="Mitochondrial carrier"/>
    <property type="match status" value="1"/>
</dbReference>
<dbReference type="EMBL" id="CACRXK020002104">
    <property type="protein sequence ID" value="CAB3992697.1"/>
    <property type="molecule type" value="Genomic_DNA"/>
</dbReference>